<accession>A0A371RFN7</accession>
<evidence type="ECO:0000256" key="1">
    <source>
        <dbReference type="SAM" id="MobiDB-lite"/>
    </source>
</evidence>
<evidence type="ECO:0000313" key="3">
    <source>
        <dbReference type="EMBL" id="RFB04269.1"/>
    </source>
</evidence>
<feature type="transmembrane region" description="Helical" evidence="2">
    <location>
        <begin position="259"/>
        <end position="281"/>
    </location>
</feature>
<dbReference type="OrthoDB" id="9111327at2"/>
<feature type="compositionally biased region" description="Acidic residues" evidence="1">
    <location>
        <begin position="142"/>
        <end position="172"/>
    </location>
</feature>
<reference evidence="3 4" key="1">
    <citation type="submission" date="2018-08" db="EMBL/GenBank/DDBJ databases">
        <title>Parvularcula sp. SM1705, isolated from surface water of the South Sea China.</title>
        <authorList>
            <person name="Sun L."/>
        </authorList>
    </citation>
    <scope>NUCLEOTIDE SEQUENCE [LARGE SCALE GENOMIC DNA]</scope>
    <source>
        <strain evidence="3 4">SM1705</strain>
    </source>
</reference>
<dbReference type="EMBL" id="QUQO01000001">
    <property type="protein sequence ID" value="RFB04269.1"/>
    <property type="molecule type" value="Genomic_DNA"/>
</dbReference>
<dbReference type="Pfam" id="PF12412">
    <property type="entry name" value="DUF3667"/>
    <property type="match status" value="1"/>
</dbReference>
<sequence>MRDTLKTWRQRGMEMRKIRREAKSPNRSHCQNCETKLQGAYCFVCGQAAREPRRAVIGLVQDVFVETLAIDGKLFRTIALLMRAPGKLARKFLDGQRVRYSPPFRLYLFASVFFFLAAFWDLGHLVEGANLEKPNKEVSTENSEETVETPPLTEEELSEVPPEEGEASESDDMNFSLFGDEDEDKHEWMIELEDRMGDALKRATEDPRLFMAQTRENLPRFLLLAPLVYALTLMLLYIYRRKFFIYDHFVVSLYMHAALYAYLLIAIVWSKIPIVGFLWWVPLAWGALQPLLVQRQAYGSNWFSAVIKWVLVNAVYWIAMLIIILLGLGFSLYQS</sequence>
<dbReference type="InParanoid" id="A0A371RFN7"/>
<dbReference type="RefSeq" id="WP_116390897.1">
    <property type="nucleotide sequence ID" value="NZ_QUQO01000001.1"/>
</dbReference>
<keyword evidence="2" id="KW-1133">Transmembrane helix</keyword>
<feature type="transmembrane region" description="Helical" evidence="2">
    <location>
        <begin position="314"/>
        <end position="333"/>
    </location>
</feature>
<keyword evidence="2" id="KW-0812">Transmembrane</keyword>
<keyword evidence="2" id="KW-0472">Membrane</keyword>
<feature type="transmembrane region" description="Helical" evidence="2">
    <location>
        <begin position="106"/>
        <end position="126"/>
    </location>
</feature>
<evidence type="ECO:0000313" key="4">
    <source>
        <dbReference type="Proteomes" id="UP000264589"/>
    </source>
</evidence>
<dbReference type="InterPro" id="IPR022134">
    <property type="entry name" value="DUF3667"/>
</dbReference>
<keyword evidence="4" id="KW-1185">Reference proteome</keyword>
<feature type="transmembrane region" description="Helical" evidence="2">
    <location>
        <begin position="221"/>
        <end position="239"/>
    </location>
</feature>
<protein>
    <submittedName>
        <fullName evidence="3">DUF3667 domain-containing protein</fullName>
    </submittedName>
</protein>
<dbReference type="Proteomes" id="UP000264589">
    <property type="component" value="Unassembled WGS sequence"/>
</dbReference>
<proteinExistence type="predicted"/>
<evidence type="ECO:0000256" key="2">
    <source>
        <dbReference type="SAM" id="Phobius"/>
    </source>
</evidence>
<name>A0A371RFN7_9PROT</name>
<comment type="caution">
    <text evidence="3">The sequence shown here is derived from an EMBL/GenBank/DDBJ whole genome shotgun (WGS) entry which is preliminary data.</text>
</comment>
<dbReference type="AlphaFoldDB" id="A0A371RFN7"/>
<gene>
    <name evidence="3" type="ORF">DX908_02590</name>
</gene>
<organism evidence="3 4">
    <name type="scientific">Parvularcula marina</name>
    <dbReference type="NCBI Taxonomy" id="2292771"/>
    <lineage>
        <taxon>Bacteria</taxon>
        <taxon>Pseudomonadati</taxon>
        <taxon>Pseudomonadota</taxon>
        <taxon>Alphaproteobacteria</taxon>
        <taxon>Parvularculales</taxon>
        <taxon>Parvularculaceae</taxon>
        <taxon>Parvularcula</taxon>
    </lineage>
</organism>
<feature type="region of interest" description="Disordered" evidence="1">
    <location>
        <begin position="134"/>
        <end position="173"/>
    </location>
</feature>